<gene>
    <name evidence="2" type="ORF">CNR27_01200</name>
</gene>
<keyword evidence="3" id="KW-1185">Reference proteome</keyword>
<name>A0A290XAQ1_9GAMM</name>
<protein>
    <submittedName>
        <fullName evidence="2">Uncharacterized protein</fullName>
    </submittedName>
</protein>
<keyword evidence="1" id="KW-0472">Membrane</keyword>
<dbReference type="AlphaFoldDB" id="A0A290XAQ1"/>
<reference evidence="3" key="1">
    <citation type="submission" date="2017-09" db="EMBL/GenBank/DDBJ databases">
        <title>Luteimonas liuhanmingii sp.nov., isolated from the intestinal contents of Tibetan Plateau Pika in Yushu, Qinghai Province, China.</title>
        <authorList>
            <person name="Gui Z."/>
        </authorList>
    </citation>
    <scope>NUCLEOTIDE SEQUENCE [LARGE SCALE GENOMIC DNA]</scope>
    <source>
        <strain evidence="3">100111</strain>
    </source>
</reference>
<evidence type="ECO:0000313" key="2">
    <source>
        <dbReference type="EMBL" id="ATD66235.1"/>
    </source>
</evidence>
<accession>A0A290XAQ1</accession>
<organism evidence="2 3">
    <name type="scientific">Luteimonas chenhongjianii</name>
    <dbReference type="NCBI Taxonomy" id="2006110"/>
    <lineage>
        <taxon>Bacteria</taxon>
        <taxon>Pseudomonadati</taxon>
        <taxon>Pseudomonadota</taxon>
        <taxon>Gammaproteobacteria</taxon>
        <taxon>Lysobacterales</taxon>
        <taxon>Lysobacteraceae</taxon>
        <taxon>Luteimonas</taxon>
    </lineage>
</organism>
<keyword evidence="1" id="KW-0812">Transmembrane</keyword>
<proteinExistence type="predicted"/>
<evidence type="ECO:0000313" key="3">
    <source>
        <dbReference type="Proteomes" id="UP000218968"/>
    </source>
</evidence>
<feature type="transmembrane region" description="Helical" evidence="1">
    <location>
        <begin position="47"/>
        <end position="65"/>
    </location>
</feature>
<feature type="transmembrane region" description="Helical" evidence="1">
    <location>
        <begin position="71"/>
        <end position="89"/>
    </location>
</feature>
<dbReference type="EMBL" id="CP023406">
    <property type="protein sequence ID" value="ATD66235.1"/>
    <property type="molecule type" value="Genomic_DNA"/>
</dbReference>
<sequence>MEEQMMDKSRAEAIAQAILEPDLKVQAELRHKRAVEAQRLSEGRKRASVALVAMPLGAGIAHFTGHHFSSGALYGAAIGAALGGLVSAWRRRRNAS</sequence>
<dbReference type="KEGG" id="lum:CNR27_01200"/>
<dbReference type="Proteomes" id="UP000218968">
    <property type="component" value="Chromosome"/>
</dbReference>
<keyword evidence="1" id="KW-1133">Transmembrane helix</keyword>
<evidence type="ECO:0000256" key="1">
    <source>
        <dbReference type="SAM" id="Phobius"/>
    </source>
</evidence>